<feature type="region of interest" description="Disordered" evidence="2">
    <location>
        <begin position="649"/>
        <end position="702"/>
    </location>
</feature>
<feature type="region of interest" description="Disordered" evidence="2">
    <location>
        <begin position="837"/>
        <end position="902"/>
    </location>
</feature>
<feature type="region of interest" description="Disordered" evidence="2">
    <location>
        <begin position="419"/>
        <end position="450"/>
    </location>
</feature>
<feature type="compositionally biased region" description="Polar residues" evidence="2">
    <location>
        <begin position="425"/>
        <end position="439"/>
    </location>
</feature>
<protein>
    <submittedName>
        <fullName evidence="3">Uncharacterized protein</fullName>
    </submittedName>
</protein>
<accession>A0ABN8RAC7</accession>
<name>A0ABN8RAC7_9CNID</name>
<gene>
    <name evidence="3" type="ORF">PLOB_00014753</name>
</gene>
<feature type="region of interest" description="Disordered" evidence="2">
    <location>
        <begin position="296"/>
        <end position="321"/>
    </location>
</feature>
<feature type="compositionally biased region" description="Polar residues" evidence="2">
    <location>
        <begin position="1032"/>
        <end position="1042"/>
    </location>
</feature>
<evidence type="ECO:0000256" key="2">
    <source>
        <dbReference type="SAM" id="MobiDB-lite"/>
    </source>
</evidence>
<sequence length="1201" mass="133533">MGDSETSPKRRKLDNPDTDPDGKNEPNGSQVGKKDNAERVEHCSKIIPHKEMNWNPKQVRPEIAILYRRIVDSLNQKEPEGLKSFERSAMHLEAFIKSQTSSTEVKKELPGFAINAADKETTSKANVPLANCPTYGLSQDVTGKLPVSSNETSNGYTPASQVTSQLNHSEFTLSSKDRIRGEIKKIIKDRTRETLAEAEKLQARVFTLETENRNLKQKVKTLYSAVKGLKNQQNKELSRGNVTSRTVQTEPQIHAVDVQTMRLIPSEKPLPIPAITVGALSITSNKPLFSVSKTHPTLSFSPHRSVSHCTTSVDQKDPQGKESLVCTGSGTKNGSVYLSKYVPLMSQTPYCHTKRPSLDNGSGSLLSPMKNPYSVATSSTHNDNKGNLKRNPVTVLNQVLQQILPESFTAMEEKVKTLCSPDASRGSNISHLSPESTAEGSPLANSKRPETVWTTSLHQQSSQPGVLNEDFKRGTPYVERAAASYNYNVFNRETRCDVANSNCETLTKSWISATYESHSRKHDTVKDISKSRKSLEHSFLVTSALENEAQSHVVHSESQFMIAVSRPFDSFPSQHSRTDYSAPKTSGCLSVVSPSTVTRGQSTGQRNCIFSPSEMAGLGPKASTQKLCPLRSTSTQTSQLSGKLIPYERTEKRQMNLDGSRVKKINIGDNRMTPYEPPSSLQAQYSPPTATAGSSTSLSDLKTPYHAYEGQGFENPVAILHSTQNIDGKQTHQTSGKKPEVPFNNISVFNSQKIIDDQTFRKENVSSCESRFGPVSPGEGQMMPHRHSRTLENGDFVSLARMYRDKEDGKQYKPRPAIMPNIVISQPRYQPYPSIRVKGKESHQPSVRSNTHGVYGMYHRRSPKTNKSPSPFEVPLHPDPELSPKQQPESMHQNMSPKCFRFPEPALHQNGFDSYALLNSNLHSRSMNSLNPPYLSQGLSQFSHSPTATSGSPQRGLCSVQPIKSRVDLPSKDPGTSNSDLYDASSPTSLRDNNKTAGESLSFNCNSLSDYPSSRVGKDDEKDHRPPKHPLRSTSSQPNGSAKPQVEMSPLCQRYLNHLRKFAQVRLLSLNSGMKNENDNCQQHTFQKGSLKRQLEVQNDQLKKNPRSSSSQGVKKDNHALQQHRPRRLIFHHLKFTNPRQRTQTFQEGRSNLLDCENTPQSKQIPEGKLGGHNLKTESKTELKTTQTSLTEDSNKGHHKE</sequence>
<feature type="region of interest" description="Disordered" evidence="2">
    <location>
        <begin position="1151"/>
        <end position="1201"/>
    </location>
</feature>
<proteinExistence type="predicted"/>
<keyword evidence="1" id="KW-0175">Coiled coil</keyword>
<feature type="region of interest" description="Disordered" evidence="2">
    <location>
        <begin position="1"/>
        <end position="38"/>
    </location>
</feature>
<dbReference type="Proteomes" id="UP001159405">
    <property type="component" value="Unassembled WGS sequence"/>
</dbReference>
<comment type="caution">
    <text evidence="3">The sequence shown here is derived from an EMBL/GenBank/DDBJ whole genome shotgun (WGS) entry which is preliminary data.</text>
</comment>
<evidence type="ECO:0000313" key="3">
    <source>
        <dbReference type="EMBL" id="CAH3174245.1"/>
    </source>
</evidence>
<feature type="compositionally biased region" description="Polar residues" evidence="2">
    <location>
        <begin position="296"/>
        <end position="313"/>
    </location>
</feature>
<dbReference type="EMBL" id="CALNXK010000189">
    <property type="protein sequence ID" value="CAH3174245.1"/>
    <property type="molecule type" value="Genomic_DNA"/>
</dbReference>
<feature type="region of interest" description="Disordered" evidence="2">
    <location>
        <begin position="966"/>
        <end position="1046"/>
    </location>
</feature>
<keyword evidence="4" id="KW-1185">Reference proteome</keyword>
<feature type="compositionally biased region" description="Low complexity" evidence="2">
    <location>
        <begin position="686"/>
        <end position="699"/>
    </location>
</feature>
<reference evidence="3 4" key="1">
    <citation type="submission" date="2022-05" db="EMBL/GenBank/DDBJ databases">
        <authorList>
            <consortium name="Genoscope - CEA"/>
            <person name="William W."/>
        </authorList>
    </citation>
    <scope>NUCLEOTIDE SEQUENCE [LARGE SCALE GENOMIC DNA]</scope>
</reference>
<feature type="compositionally biased region" description="Polar residues" evidence="2">
    <location>
        <begin position="974"/>
        <end position="1012"/>
    </location>
</feature>
<evidence type="ECO:0000256" key="1">
    <source>
        <dbReference type="SAM" id="Coils"/>
    </source>
</evidence>
<feature type="region of interest" description="Disordered" evidence="2">
    <location>
        <begin position="1100"/>
        <end position="1128"/>
    </location>
</feature>
<feature type="coiled-coil region" evidence="1">
    <location>
        <begin position="198"/>
        <end position="232"/>
    </location>
</feature>
<evidence type="ECO:0000313" key="4">
    <source>
        <dbReference type="Proteomes" id="UP001159405"/>
    </source>
</evidence>
<organism evidence="3 4">
    <name type="scientific">Porites lobata</name>
    <dbReference type="NCBI Taxonomy" id="104759"/>
    <lineage>
        <taxon>Eukaryota</taxon>
        <taxon>Metazoa</taxon>
        <taxon>Cnidaria</taxon>
        <taxon>Anthozoa</taxon>
        <taxon>Hexacorallia</taxon>
        <taxon>Scleractinia</taxon>
        <taxon>Fungiina</taxon>
        <taxon>Poritidae</taxon>
        <taxon>Porites</taxon>
    </lineage>
</organism>
<feature type="compositionally biased region" description="Polar residues" evidence="2">
    <location>
        <begin position="884"/>
        <end position="896"/>
    </location>
</feature>